<evidence type="ECO:0000313" key="2">
    <source>
        <dbReference type="EMBL" id="OGG04441.1"/>
    </source>
</evidence>
<comment type="caution">
    <text evidence="2">The sequence shown here is derived from an EMBL/GenBank/DDBJ whole genome shotgun (WGS) entry which is preliminary data.</text>
</comment>
<organism evidence="2 3">
    <name type="scientific">Candidatus Glassbacteria bacterium RIFCSPLOWO2_12_FULL_58_11</name>
    <dbReference type="NCBI Taxonomy" id="1817867"/>
    <lineage>
        <taxon>Bacteria</taxon>
        <taxon>Candidatus Glassiibacteriota</taxon>
    </lineage>
</organism>
<protein>
    <submittedName>
        <fullName evidence="2">Uncharacterized protein</fullName>
    </submittedName>
</protein>
<accession>A0A1F5YW72</accession>
<evidence type="ECO:0000256" key="1">
    <source>
        <dbReference type="SAM" id="MobiDB-lite"/>
    </source>
</evidence>
<dbReference type="AlphaFoldDB" id="A0A1F5YW72"/>
<name>A0A1F5YW72_9BACT</name>
<dbReference type="EMBL" id="MFIX01000121">
    <property type="protein sequence ID" value="OGG04441.1"/>
    <property type="molecule type" value="Genomic_DNA"/>
</dbReference>
<reference evidence="2 3" key="1">
    <citation type="journal article" date="2016" name="Nat. Commun.">
        <title>Thousands of microbial genomes shed light on interconnected biogeochemical processes in an aquifer system.</title>
        <authorList>
            <person name="Anantharaman K."/>
            <person name="Brown C.T."/>
            <person name="Hug L.A."/>
            <person name="Sharon I."/>
            <person name="Castelle C.J."/>
            <person name="Probst A.J."/>
            <person name="Thomas B.C."/>
            <person name="Singh A."/>
            <person name="Wilkins M.J."/>
            <person name="Karaoz U."/>
            <person name="Brodie E.L."/>
            <person name="Williams K.H."/>
            <person name="Hubbard S.S."/>
            <person name="Banfield J.F."/>
        </authorList>
    </citation>
    <scope>NUCLEOTIDE SEQUENCE [LARGE SCALE GENOMIC DNA]</scope>
</reference>
<gene>
    <name evidence="2" type="ORF">A3F83_04540</name>
</gene>
<evidence type="ECO:0000313" key="3">
    <source>
        <dbReference type="Proteomes" id="UP000179129"/>
    </source>
</evidence>
<sequence>MLARREIEVLSFSIDRRAVAPKTRGGLTGEDKEASQNMPASAAESAGRDYRPALRRMSSTG</sequence>
<dbReference type="STRING" id="1817867.A3F83_04540"/>
<proteinExistence type="predicted"/>
<feature type="region of interest" description="Disordered" evidence="1">
    <location>
        <begin position="20"/>
        <end position="61"/>
    </location>
</feature>
<dbReference type="Proteomes" id="UP000179129">
    <property type="component" value="Unassembled WGS sequence"/>
</dbReference>